<dbReference type="GO" id="GO:0022857">
    <property type="term" value="F:transmembrane transporter activity"/>
    <property type="evidence" value="ECO:0007669"/>
    <property type="project" value="InterPro"/>
</dbReference>
<proteinExistence type="predicted"/>
<evidence type="ECO:0000256" key="5">
    <source>
        <dbReference type="ARBA" id="ARBA00022989"/>
    </source>
</evidence>
<feature type="transmembrane region" description="Helical" evidence="7">
    <location>
        <begin position="248"/>
        <end position="267"/>
    </location>
</feature>
<dbReference type="InterPro" id="IPR020846">
    <property type="entry name" value="MFS_dom"/>
</dbReference>
<dbReference type="AlphaFoldDB" id="A0A840VNI4"/>
<dbReference type="InterPro" id="IPR036259">
    <property type="entry name" value="MFS_trans_sf"/>
</dbReference>
<accession>A0A840VNI4</accession>
<evidence type="ECO:0000313" key="10">
    <source>
        <dbReference type="Proteomes" id="UP000586947"/>
    </source>
</evidence>
<dbReference type="PANTHER" id="PTHR23517">
    <property type="entry name" value="RESISTANCE PROTEIN MDTM, PUTATIVE-RELATED-RELATED"/>
    <property type="match status" value="1"/>
</dbReference>
<feature type="transmembrane region" description="Helical" evidence="7">
    <location>
        <begin position="367"/>
        <end position="385"/>
    </location>
</feature>
<protein>
    <submittedName>
        <fullName evidence="9">MFS family permease</fullName>
    </submittedName>
</protein>
<reference evidence="9 10" key="1">
    <citation type="submission" date="2020-08" db="EMBL/GenBank/DDBJ databases">
        <title>Sequencing the genomes of 1000 actinobacteria strains.</title>
        <authorList>
            <person name="Klenk H.-P."/>
        </authorList>
    </citation>
    <scope>NUCLEOTIDE SEQUENCE [LARGE SCALE GENOMIC DNA]</scope>
    <source>
        <strain evidence="9 10">DSM 103125</strain>
    </source>
</reference>
<feature type="transmembrane region" description="Helical" evidence="7">
    <location>
        <begin position="54"/>
        <end position="73"/>
    </location>
</feature>
<feature type="transmembrane region" description="Helical" evidence="7">
    <location>
        <begin position="85"/>
        <end position="105"/>
    </location>
</feature>
<keyword evidence="3" id="KW-1003">Cell membrane</keyword>
<feature type="transmembrane region" description="Helical" evidence="7">
    <location>
        <begin position="339"/>
        <end position="361"/>
    </location>
</feature>
<dbReference type="Gene3D" id="1.20.1250.20">
    <property type="entry name" value="MFS general substrate transporter like domains"/>
    <property type="match status" value="2"/>
</dbReference>
<feature type="transmembrane region" description="Helical" evidence="7">
    <location>
        <begin position="173"/>
        <end position="191"/>
    </location>
</feature>
<name>A0A840VNI4_9ACTN</name>
<keyword evidence="10" id="KW-1185">Reference proteome</keyword>
<keyword evidence="2" id="KW-0813">Transport</keyword>
<feature type="transmembrane region" description="Helical" evidence="7">
    <location>
        <begin position="304"/>
        <end position="327"/>
    </location>
</feature>
<evidence type="ECO:0000259" key="8">
    <source>
        <dbReference type="PROSITE" id="PS50850"/>
    </source>
</evidence>
<evidence type="ECO:0000256" key="3">
    <source>
        <dbReference type="ARBA" id="ARBA00022475"/>
    </source>
</evidence>
<comment type="caution">
    <text evidence="9">The sequence shown here is derived from an EMBL/GenBank/DDBJ whole genome shotgun (WGS) entry which is preliminary data.</text>
</comment>
<dbReference type="SUPFAM" id="SSF103473">
    <property type="entry name" value="MFS general substrate transporter"/>
    <property type="match status" value="1"/>
</dbReference>
<gene>
    <name evidence="9" type="ORF">HNR20_003158</name>
</gene>
<dbReference type="PROSITE" id="PS50850">
    <property type="entry name" value="MFS"/>
    <property type="match status" value="1"/>
</dbReference>
<dbReference type="GO" id="GO:0005886">
    <property type="term" value="C:plasma membrane"/>
    <property type="evidence" value="ECO:0007669"/>
    <property type="project" value="UniProtKB-SubCell"/>
</dbReference>
<evidence type="ECO:0000313" key="9">
    <source>
        <dbReference type="EMBL" id="MBB5478653.1"/>
    </source>
</evidence>
<organism evidence="9 10">
    <name type="scientific">Micromonospora parathelypteridis</name>
    <dbReference type="NCBI Taxonomy" id="1839617"/>
    <lineage>
        <taxon>Bacteria</taxon>
        <taxon>Bacillati</taxon>
        <taxon>Actinomycetota</taxon>
        <taxon>Actinomycetes</taxon>
        <taxon>Micromonosporales</taxon>
        <taxon>Micromonosporaceae</taxon>
        <taxon>Micromonospora</taxon>
    </lineage>
</organism>
<keyword evidence="5 7" id="KW-1133">Transmembrane helix</keyword>
<comment type="subcellular location">
    <subcellularLocation>
        <location evidence="1">Cell membrane</location>
        <topology evidence="1">Multi-pass membrane protein</topology>
    </subcellularLocation>
</comment>
<sequence length="409" mass="40398">MTNTVPTPESTIARPRPIKASASAVATTVACVLPVFLLGGLAVQMGADLSFSPAGLGLAVAVYFGVSALASVPSGRLVERYGPALMARCGIVLAAGSMLAVAALARSYPVLVGLLALSATANALGQLASNTALAQHVPARRQGLSFGIKQAAIPVSTLLAGVAVPTIALTVGWRWAFVAAAVAALTTLPAVPRQLPGLARRAGASRAGRATTALVVIGAAATLASAAANALGTFLVDSAAARGLSPGLAGLTLTLGSAVCVAARVGAGWLADRRDTGHVALIAAMLVVGAAGLGLLALTGPVPLMVGVVLGFGLGWAWPGLMNFAVVRLHPQSPAAATSITQTGVYAGGCLGPLSLGPLAAHLGYPAMWTTAAVAMLLAAALMLVGSRLLTRVSAGASQGVDQLVRSAM</sequence>
<dbReference type="InterPro" id="IPR050171">
    <property type="entry name" value="MFS_Transporters"/>
</dbReference>
<dbReference type="PANTHER" id="PTHR23517:SF3">
    <property type="entry name" value="INTEGRAL MEMBRANE TRANSPORT PROTEIN"/>
    <property type="match status" value="1"/>
</dbReference>
<evidence type="ECO:0000256" key="2">
    <source>
        <dbReference type="ARBA" id="ARBA00022448"/>
    </source>
</evidence>
<feature type="domain" description="Major facilitator superfamily (MFS) profile" evidence="8">
    <location>
        <begin position="20"/>
        <end position="398"/>
    </location>
</feature>
<feature type="transmembrane region" description="Helical" evidence="7">
    <location>
        <begin position="146"/>
        <end position="167"/>
    </location>
</feature>
<feature type="transmembrane region" description="Helical" evidence="7">
    <location>
        <begin position="111"/>
        <end position="134"/>
    </location>
</feature>
<evidence type="ECO:0000256" key="1">
    <source>
        <dbReference type="ARBA" id="ARBA00004651"/>
    </source>
</evidence>
<dbReference type="RefSeq" id="WP_184180706.1">
    <property type="nucleotide sequence ID" value="NZ_BMNF01000001.1"/>
</dbReference>
<keyword evidence="6 7" id="KW-0472">Membrane</keyword>
<keyword evidence="4 7" id="KW-0812">Transmembrane</keyword>
<dbReference type="Pfam" id="PF07690">
    <property type="entry name" value="MFS_1"/>
    <property type="match status" value="1"/>
</dbReference>
<evidence type="ECO:0000256" key="6">
    <source>
        <dbReference type="ARBA" id="ARBA00023136"/>
    </source>
</evidence>
<feature type="transmembrane region" description="Helical" evidence="7">
    <location>
        <begin position="20"/>
        <end position="42"/>
    </location>
</feature>
<evidence type="ECO:0000256" key="7">
    <source>
        <dbReference type="SAM" id="Phobius"/>
    </source>
</evidence>
<dbReference type="InterPro" id="IPR011701">
    <property type="entry name" value="MFS"/>
</dbReference>
<evidence type="ECO:0000256" key="4">
    <source>
        <dbReference type="ARBA" id="ARBA00022692"/>
    </source>
</evidence>
<dbReference type="EMBL" id="JACHDP010000001">
    <property type="protein sequence ID" value="MBB5478653.1"/>
    <property type="molecule type" value="Genomic_DNA"/>
</dbReference>
<feature type="transmembrane region" description="Helical" evidence="7">
    <location>
        <begin position="279"/>
        <end position="298"/>
    </location>
</feature>
<dbReference type="Proteomes" id="UP000586947">
    <property type="component" value="Unassembled WGS sequence"/>
</dbReference>
<feature type="transmembrane region" description="Helical" evidence="7">
    <location>
        <begin position="212"/>
        <end position="236"/>
    </location>
</feature>